<accession>D6WKE5</accession>
<dbReference type="AlphaFoldDB" id="D6WKE5"/>
<organism evidence="1 2">
    <name type="scientific">Tribolium castaneum</name>
    <name type="common">Red flour beetle</name>
    <dbReference type="NCBI Taxonomy" id="7070"/>
    <lineage>
        <taxon>Eukaryota</taxon>
        <taxon>Metazoa</taxon>
        <taxon>Ecdysozoa</taxon>
        <taxon>Arthropoda</taxon>
        <taxon>Hexapoda</taxon>
        <taxon>Insecta</taxon>
        <taxon>Pterygota</taxon>
        <taxon>Neoptera</taxon>
        <taxon>Endopterygota</taxon>
        <taxon>Coleoptera</taxon>
        <taxon>Polyphaga</taxon>
        <taxon>Cucujiformia</taxon>
        <taxon>Tenebrionidae</taxon>
        <taxon>Tenebrionidae incertae sedis</taxon>
        <taxon>Tribolium</taxon>
    </lineage>
</organism>
<reference evidence="1 2" key="2">
    <citation type="journal article" date="2010" name="Nucleic Acids Res.">
        <title>BeetleBase in 2010: revisions to provide comprehensive genomic information for Tribolium castaneum.</title>
        <authorList>
            <person name="Kim H.S."/>
            <person name="Murphy T."/>
            <person name="Xia J."/>
            <person name="Caragea D."/>
            <person name="Park Y."/>
            <person name="Beeman R.W."/>
            <person name="Lorenzen M.D."/>
            <person name="Butcher S."/>
            <person name="Manak J.R."/>
            <person name="Brown S.J."/>
        </authorList>
    </citation>
    <scope>GENOME REANNOTATION</scope>
    <source>
        <strain evidence="1 2">Georgia GA2</strain>
    </source>
</reference>
<dbReference type="EMBL" id="KQ971342">
    <property type="protein sequence ID" value="EFA03591.1"/>
    <property type="molecule type" value="Genomic_DNA"/>
</dbReference>
<evidence type="ECO:0000313" key="2">
    <source>
        <dbReference type="Proteomes" id="UP000007266"/>
    </source>
</evidence>
<name>D6WKE5_TRICA</name>
<sequence>MAICSTLGRRFKILMTTDNNLVVLFESRSFKLIPVNLYPNANGAEEESFVRYRRFLSAKSGLNNVRAAVDNLMLYSVFNYWGRLLISGTGRCPNSEAPPPTPPILEITFIVRYFSPKVHQISWKPLIELVPTEHLMNVRNRNKQTMVITMIKCGVVNHAVIAGEIVTSSVMKTEMRQSTYSETILSILFRLLNKKLAGIEVVTIFVIKNWASERMIAKV</sequence>
<dbReference type="InParanoid" id="D6WKE5"/>
<protein>
    <submittedName>
        <fullName evidence="1">Uncharacterized protein</fullName>
    </submittedName>
</protein>
<dbReference type="Proteomes" id="UP000007266">
    <property type="component" value="Linkage group 5"/>
</dbReference>
<proteinExistence type="predicted"/>
<reference evidence="1 2" key="1">
    <citation type="journal article" date="2008" name="Nature">
        <title>The genome of the model beetle and pest Tribolium castaneum.</title>
        <authorList>
            <consortium name="Tribolium Genome Sequencing Consortium"/>
            <person name="Richards S."/>
            <person name="Gibbs R.A."/>
            <person name="Weinstock G.M."/>
            <person name="Brown S.J."/>
            <person name="Denell R."/>
            <person name="Beeman R.W."/>
            <person name="Gibbs R."/>
            <person name="Beeman R.W."/>
            <person name="Brown S.J."/>
            <person name="Bucher G."/>
            <person name="Friedrich M."/>
            <person name="Grimmelikhuijzen C.J."/>
            <person name="Klingler M."/>
            <person name="Lorenzen M."/>
            <person name="Richards S."/>
            <person name="Roth S."/>
            <person name="Schroder R."/>
            <person name="Tautz D."/>
            <person name="Zdobnov E.M."/>
            <person name="Muzny D."/>
            <person name="Gibbs R.A."/>
            <person name="Weinstock G.M."/>
            <person name="Attaway T."/>
            <person name="Bell S."/>
            <person name="Buhay C.J."/>
            <person name="Chandrabose M.N."/>
            <person name="Chavez D."/>
            <person name="Clerk-Blankenburg K.P."/>
            <person name="Cree A."/>
            <person name="Dao M."/>
            <person name="Davis C."/>
            <person name="Chacko J."/>
            <person name="Dinh H."/>
            <person name="Dugan-Rocha S."/>
            <person name="Fowler G."/>
            <person name="Garner T.T."/>
            <person name="Garnes J."/>
            <person name="Gnirke A."/>
            <person name="Hawes A."/>
            <person name="Hernandez J."/>
            <person name="Hines S."/>
            <person name="Holder M."/>
            <person name="Hume J."/>
            <person name="Jhangiani S.N."/>
            <person name="Joshi V."/>
            <person name="Khan Z.M."/>
            <person name="Jackson L."/>
            <person name="Kovar C."/>
            <person name="Kowis A."/>
            <person name="Lee S."/>
            <person name="Lewis L.R."/>
            <person name="Margolis J."/>
            <person name="Morgan M."/>
            <person name="Nazareth L.V."/>
            <person name="Nguyen N."/>
            <person name="Okwuonu G."/>
            <person name="Parker D."/>
            <person name="Richards S."/>
            <person name="Ruiz S.J."/>
            <person name="Santibanez J."/>
            <person name="Savard J."/>
            <person name="Scherer S.E."/>
            <person name="Schneider B."/>
            <person name="Sodergren E."/>
            <person name="Tautz D."/>
            <person name="Vattahil S."/>
            <person name="Villasana D."/>
            <person name="White C.S."/>
            <person name="Wright R."/>
            <person name="Park Y."/>
            <person name="Beeman R.W."/>
            <person name="Lord J."/>
            <person name="Oppert B."/>
            <person name="Lorenzen M."/>
            <person name="Brown S."/>
            <person name="Wang L."/>
            <person name="Savard J."/>
            <person name="Tautz D."/>
            <person name="Richards S."/>
            <person name="Weinstock G."/>
            <person name="Gibbs R.A."/>
            <person name="Liu Y."/>
            <person name="Worley K."/>
            <person name="Weinstock G."/>
            <person name="Elsik C.G."/>
            <person name="Reese J.T."/>
            <person name="Elhaik E."/>
            <person name="Landan G."/>
            <person name="Graur D."/>
            <person name="Arensburger P."/>
            <person name="Atkinson P."/>
            <person name="Beeman R.W."/>
            <person name="Beidler J."/>
            <person name="Brown S.J."/>
            <person name="Demuth J.P."/>
            <person name="Drury D.W."/>
            <person name="Du Y.Z."/>
            <person name="Fujiwara H."/>
            <person name="Lorenzen M."/>
            <person name="Maselli V."/>
            <person name="Osanai M."/>
            <person name="Park Y."/>
            <person name="Robertson H.M."/>
            <person name="Tu Z."/>
            <person name="Wang J.J."/>
            <person name="Wang S."/>
            <person name="Richards S."/>
            <person name="Song H."/>
            <person name="Zhang L."/>
            <person name="Sodergren E."/>
            <person name="Werner D."/>
            <person name="Stanke M."/>
            <person name="Morgenstern B."/>
            <person name="Solovyev V."/>
            <person name="Kosarev P."/>
            <person name="Brown G."/>
            <person name="Chen H.C."/>
            <person name="Ermolaeva O."/>
            <person name="Hlavina W."/>
            <person name="Kapustin Y."/>
            <person name="Kiryutin B."/>
            <person name="Kitts P."/>
            <person name="Maglott D."/>
            <person name="Pruitt K."/>
            <person name="Sapojnikov V."/>
            <person name="Souvorov A."/>
            <person name="Mackey A.J."/>
            <person name="Waterhouse R.M."/>
            <person name="Wyder S."/>
            <person name="Zdobnov E.M."/>
            <person name="Zdobnov E.M."/>
            <person name="Wyder S."/>
            <person name="Kriventseva E.V."/>
            <person name="Kadowaki T."/>
            <person name="Bork P."/>
            <person name="Aranda M."/>
            <person name="Bao R."/>
            <person name="Beermann A."/>
            <person name="Berns N."/>
            <person name="Bolognesi R."/>
            <person name="Bonneton F."/>
            <person name="Bopp D."/>
            <person name="Brown S.J."/>
            <person name="Bucher G."/>
            <person name="Butts T."/>
            <person name="Chaumot A."/>
            <person name="Denell R.E."/>
            <person name="Ferrier D.E."/>
            <person name="Friedrich M."/>
            <person name="Gordon C.M."/>
            <person name="Jindra M."/>
            <person name="Klingler M."/>
            <person name="Lan Q."/>
            <person name="Lattorff H.M."/>
            <person name="Laudet V."/>
            <person name="von Levetsow C."/>
            <person name="Liu Z."/>
            <person name="Lutz R."/>
            <person name="Lynch J.A."/>
            <person name="da Fonseca R.N."/>
            <person name="Posnien N."/>
            <person name="Reuter R."/>
            <person name="Roth S."/>
            <person name="Savard J."/>
            <person name="Schinko J.B."/>
            <person name="Schmitt C."/>
            <person name="Schoppmeier M."/>
            <person name="Schroder R."/>
            <person name="Shippy T.D."/>
            <person name="Simonnet F."/>
            <person name="Marques-Souza H."/>
            <person name="Tautz D."/>
            <person name="Tomoyasu Y."/>
            <person name="Trauner J."/>
            <person name="Van der Zee M."/>
            <person name="Vervoort M."/>
            <person name="Wittkopp N."/>
            <person name="Wimmer E.A."/>
            <person name="Yang X."/>
            <person name="Jones A.K."/>
            <person name="Sattelle D.B."/>
            <person name="Ebert P.R."/>
            <person name="Nelson D."/>
            <person name="Scott J.G."/>
            <person name="Beeman R.W."/>
            <person name="Muthukrishnan S."/>
            <person name="Kramer K.J."/>
            <person name="Arakane Y."/>
            <person name="Beeman R.W."/>
            <person name="Zhu Q."/>
            <person name="Hogenkamp D."/>
            <person name="Dixit R."/>
            <person name="Oppert B."/>
            <person name="Jiang H."/>
            <person name="Zou Z."/>
            <person name="Marshall J."/>
            <person name="Elpidina E."/>
            <person name="Vinokurov K."/>
            <person name="Oppert C."/>
            <person name="Zou Z."/>
            <person name="Evans J."/>
            <person name="Lu Z."/>
            <person name="Zhao P."/>
            <person name="Sumathipala N."/>
            <person name="Altincicek B."/>
            <person name="Vilcinskas A."/>
            <person name="Williams M."/>
            <person name="Hultmark D."/>
            <person name="Hetru C."/>
            <person name="Jiang H."/>
            <person name="Grimmelikhuijzen C.J."/>
            <person name="Hauser F."/>
            <person name="Cazzamali G."/>
            <person name="Williamson M."/>
            <person name="Park Y."/>
            <person name="Li B."/>
            <person name="Tanaka Y."/>
            <person name="Predel R."/>
            <person name="Neupert S."/>
            <person name="Schachtner J."/>
            <person name="Verleyen P."/>
            <person name="Raible F."/>
            <person name="Bork P."/>
            <person name="Friedrich M."/>
            <person name="Walden K.K."/>
            <person name="Robertson H.M."/>
            <person name="Angeli S."/>
            <person name="Foret S."/>
            <person name="Bucher G."/>
            <person name="Schuetz S."/>
            <person name="Maleszka R."/>
            <person name="Wimmer E.A."/>
            <person name="Beeman R.W."/>
            <person name="Lorenzen M."/>
            <person name="Tomoyasu Y."/>
            <person name="Miller S.C."/>
            <person name="Grossmann D."/>
            <person name="Bucher G."/>
        </authorList>
    </citation>
    <scope>NUCLEOTIDE SEQUENCE [LARGE SCALE GENOMIC DNA]</scope>
    <source>
        <strain evidence="1 2">Georgia GA2</strain>
    </source>
</reference>
<keyword evidence="2" id="KW-1185">Reference proteome</keyword>
<dbReference type="HOGENOM" id="CLU_1263031_0_0_1"/>
<gene>
    <name evidence="1" type="primary">GLEAN_13674</name>
    <name evidence="1" type="ORF">TcasGA2_TC013674</name>
</gene>
<evidence type="ECO:0000313" key="1">
    <source>
        <dbReference type="EMBL" id="EFA03591.1"/>
    </source>
</evidence>